<name>A0A3E0GXP3_9PSEU</name>
<dbReference type="Proteomes" id="UP000256269">
    <property type="component" value="Unassembled WGS sequence"/>
</dbReference>
<keyword evidence="3" id="KW-0560">Oxidoreductase</keyword>
<dbReference type="OrthoDB" id="4350243at2"/>
<evidence type="ECO:0000256" key="1">
    <source>
        <dbReference type="ARBA" id="ARBA00006484"/>
    </source>
</evidence>
<accession>A0A3E0GXP3</accession>
<protein>
    <submittedName>
        <fullName evidence="4">Short subunit dehydrogenase</fullName>
    </submittedName>
</protein>
<dbReference type="Gene3D" id="3.40.50.720">
    <property type="entry name" value="NAD(P)-binding Rossmann-like Domain"/>
    <property type="match status" value="1"/>
</dbReference>
<evidence type="ECO:0000313" key="4">
    <source>
        <dbReference type="EMBL" id="REH32622.1"/>
    </source>
</evidence>
<dbReference type="Pfam" id="PF00106">
    <property type="entry name" value="adh_short"/>
    <property type="match status" value="1"/>
</dbReference>
<evidence type="ECO:0000256" key="3">
    <source>
        <dbReference type="ARBA" id="ARBA00023002"/>
    </source>
</evidence>
<evidence type="ECO:0000313" key="5">
    <source>
        <dbReference type="Proteomes" id="UP000256269"/>
    </source>
</evidence>
<dbReference type="PRINTS" id="PR00081">
    <property type="entry name" value="GDHRDH"/>
</dbReference>
<proteinExistence type="inferred from homology"/>
<organism evidence="4 5">
    <name type="scientific">Kutzneria buriramensis</name>
    <dbReference type="NCBI Taxonomy" id="1045776"/>
    <lineage>
        <taxon>Bacteria</taxon>
        <taxon>Bacillati</taxon>
        <taxon>Actinomycetota</taxon>
        <taxon>Actinomycetes</taxon>
        <taxon>Pseudonocardiales</taxon>
        <taxon>Pseudonocardiaceae</taxon>
        <taxon>Kutzneria</taxon>
    </lineage>
</organism>
<dbReference type="AlphaFoldDB" id="A0A3E0GXP3"/>
<dbReference type="PANTHER" id="PTHR43963:SF6">
    <property type="entry name" value="CHAIN DEHYDROGENASE FAMILY PROTEIN, PUTATIVE (AFU_ORTHOLOGUE AFUA_3G15350)-RELATED"/>
    <property type="match status" value="1"/>
</dbReference>
<dbReference type="GO" id="GO:0016491">
    <property type="term" value="F:oxidoreductase activity"/>
    <property type="evidence" value="ECO:0007669"/>
    <property type="project" value="UniProtKB-KW"/>
</dbReference>
<comment type="similarity">
    <text evidence="1">Belongs to the short-chain dehydrogenases/reductases (SDR) family.</text>
</comment>
<dbReference type="PANTHER" id="PTHR43963">
    <property type="entry name" value="CARBONYL REDUCTASE 1-RELATED"/>
    <property type="match status" value="1"/>
</dbReference>
<keyword evidence="2" id="KW-0521">NADP</keyword>
<dbReference type="InterPro" id="IPR036291">
    <property type="entry name" value="NAD(P)-bd_dom_sf"/>
</dbReference>
<dbReference type="InterPro" id="IPR002347">
    <property type="entry name" value="SDR_fam"/>
</dbReference>
<dbReference type="EMBL" id="QUNO01000021">
    <property type="protein sequence ID" value="REH32622.1"/>
    <property type="molecule type" value="Genomic_DNA"/>
</dbReference>
<sequence>MTAGRIALVTGANQGIGRALVSEIALRWTAGDLVLLTGRDPDRVSAAVSSISGVARVEGRVLDVSDAAAIASLAESLGAVDVMISNATMRLTPDRSQADQADEFLAVANGATHAVLRSFAPIMRPGGRLIIVASSLGALGNLGSQLHHLFEDASLAEVETVVAEWLAAIHAGMDQSLGWPAWLNVPSKVAQVAAVRAVARERRAEDLAADRLIAAVCPGLVDTATSRPWFTDFSRAKSPEQAARDLLDFILASPMKPEMYGELVRDGEVLDWHGHTPIPRTEAAAS</sequence>
<comment type="caution">
    <text evidence="4">The sequence shown here is derived from an EMBL/GenBank/DDBJ whole genome shotgun (WGS) entry which is preliminary data.</text>
</comment>
<evidence type="ECO:0000256" key="2">
    <source>
        <dbReference type="ARBA" id="ARBA00022857"/>
    </source>
</evidence>
<gene>
    <name evidence="4" type="ORF">BCF44_121171</name>
</gene>
<dbReference type="RefSeq" id="WP_116180733.1">
    <property type="nucleotide sequence ID" value="NZ_CP144375.1"/>
</dbReference>
<keyword evidence="5" id="KW-1185">Reference proteome</keyword>
<reference evidence="4 5" key="1">
    <citation type="submission" date="2018-08" db="EMBL/GenBank/DDBJ databases">
        <title>Genomic Encyclopedia of Archaeal and Bacterial Type Strains, Phase II (KMG-II): from individual species to whole genera.</title>
        <authorList>
            <person name="Goeker M."/>
        </authorList>
    </citation>
    <scope>NUCLEOTIDE SEQUENCE [LARGE SCALE GENOMIC DNA]</scope>
    <source>
        <strain evidence="4 5">DSM 45791</strain>
    </source>
</reference>
<dbReference type="SUPFAM" id="SSF51735">
    <property type="entry name" value="NAD(P)-binding Rossmann-fold domains"/>
    <property type="match status" value="1"/>
</dbReference>